<keyword evidence="1" id="KW-0028">Amino-acid biosynthesis</keyword>
<dbReference type="EMBL" id="CP138335">
    <property type="protein sequence ID" value="XBW08553.1"/>
    <property type="molecule type" value="Genomic_DNA"/>
</dbReference>
<proteinExistence type="predicted"/>
<dbReference type="AlphaFoldDB" id="A0AAU7V9P6"/>
<keyword evidence="5" id="KW-0067">ATP-binding</keyword>
<evidence type="ECO:0000256" key="4">
    <source>
        <dbReference type="ARBA" id="ARBA00022777"/>
    </source>
</evidence>
<accession>A0AAU7V9P6</accession>
<dbReference type="PANTHER" id="PTHR20861">
    <property type="entry name" value="HOMOSERINE/4-DIPHOSPHOCYTIDYL-2-C-METHYL-D-ERYTHRITOL KINASE"/>
    <property type="match status" value="1"/>
</dbReference>
<dbReference type="GO" id="GO:0016301">
    <property type="term" value="F:kinase activity"/>
    <property type="evidence" value="ECO:0007669"/>
    <property type="project" value="UniProtKB-KW"/>
</dbReference>
<dbReference type="InterPro" id="IPR020568">
    <property type="entry name" value="Ribosomal_Su5_D2-typ_SF"/>
</dbReference>
<dbReference type="GO" id="GO:0005524">
    <property type="term" value="F:ATP binding"/>
    <property type="evidence" value="ECO:0007669"/>
    <property type="project" value="UniProtKB-KW"/>
</dbReference>
<dbReference type="RefSeq" id="WP_350258753.1">
    <property type="nucleotide sequence ID" value="NZ_CP138335.1"/>
</dbReference>
<dbReference type="PANTHER" id="PTHR20861:SF1">
    <property type="entry name" value="HOMOSERINE KINASE"/>
    <property type="match status" value="1"/>
</dbReference>
<evidence type="ECO:0000313" key="7">
    <source>
        <dbReference type="EMBL" id="XBW08553.1"/>
    </source>
</evidence>
<keyword evidence="4" id="KW-0418">Kinase</keyword>
<dbReference type="Gene3D" id="3.30.230.10">
    <property type="match status" value="1"/>
</dbReference>
<name>A0AAU7V9P6_9ACTO</name>
<evidence type="ECO:0000256" key="3">
    <source>
        <dbReference type="ARBA" id="ARBA00022741"/>
    </source>
</evidence>
<dbReference type="Gene3D" id="3.30.70.890">
    <property type="entry name" value="GHMP kinase, C-terminal domain"/>
    <property type="match status" value="1"/>
</dbReference>
<organism evidence="7">
    <name type="scientific">Scrofimicrobium appendicitidis</name>
    <dbReference type="NCBI Taxonomy" id="3079930"/>
    <lineage>
        <taxon>Bacteria</taxon>
        <taxon>Bacillati</taxon>
        <taxon>Actinomycetota</taxon>
        <taxon>Actinomycetes</taxon>
        <taxon>Actinomycetales</taxon>
        <taxon>Actinomycetaceae</taxon>
        <taxon>Scrofimicrobium</taxon>
    </lineage>
</organism>
<dbReference type="InterPro" id="IPR014721">
    <property type="entry name" value="Ribsml_uS5_D2-typ_fold_subgr"/>
</dbReference>
<dbReference type="SUPFAM" id="SSF55060">
    <property type="entry name" value="GHMP Kinase, C-terminal domain"/>
    <property type="match status" value="1"/>
</dbReference>
<reference evidence="7" key="1">
    <citation type="submission" date="2023-11" db="EMBL/GenBank/DDBJ databases">
        <title>Scrofimicrobium hongkongense sp. nov., isolated from a patient with peritonitis.</title>
        <authorList>
            <person name="Lao H.Y."/>
            <person name="Wong A.Y.P."/>
            <person name="Ng T.L."/>
            <person name="Wong R.Y.L."/>
            <person name="Yau M.C.Y."/>
            <person name="Lam J.Y.W."/>
            <person name="Siu G.K.H."/>
        </authorList>
    </citation>
    <scope>NUCLEOTIDE SEQUENCE</scope>
    <source>
        <strain evidence="7">R131</strain>
    </source>
</reference>
<dbReference type="InterPro" id="IPR006204">
    <property type="entry name" value="GHMP_kinase_N_dom"/>
</dbReference>
<sequence length="306" mass="31705">MRLRQDRVELSVAATATGLSGPPAHLALALGLHDRYVINAVAGHTRVLSYGLTGSFDPNTGEPAEEPTGETHPTIRGIRAGLDHFDASQVGVELHLQAGIPRGRGLGATSAGILAGLVAAHGLLDVPVEPQLVTELAVSLGAERVRVQAALAGGVVVALDPERPALSLRPRPELAPVAFVPDFARVGELPSPARLSLEAAGREAARLAWLALLLGNGDLPVELLLAATEDPVLLPAWAGAVPASHALIGWLRENGVVATLTGTGPTVLSLTAVSETLREAARRSGWHVMETEAASTALRCDFAPKL</sequence>
<protein>
    <recommendedName>
        <fullName evidence="6">GHMP kinase N-terminal domain-containing protein</fullName>
    </recommendedName>
</protein>
<gene>
    <name evidence="7" type="ORF">SAC06_03050</name>
</gene>
<keyword evidence="3" id="KW-0547">Nucleotide-binding</keyword>
<dbReference type="PRINTS" id="PR00958">
    <property type="entry name" value="HOMSERKINASE"/>
</dbReference>
<dbReference type="SUPFAM" id="SSF54211">
    <property type="entry name" value="Ribosomal protein S5 domain 2-like"/>
    <property type="match status" value="1"/>
</dbReference>
<evidence type="ECO:0000256" key="2">
    <source>
        <dbReference type="ARBA" id="ARBA00022679"/>
    </source>
</evidence>
<dbReference type="InterPro" id="IPR036554">
    <property type="entry name" value="GHMP_kinase_C_sf"/>
</dbReference>
<evidence type="ECO:0000256" key="5">
    <source>
        <dbReference type="ARBA" id="ARBA00022840"/>
    </source>
</evidence>
<dbReference type="KEGG" id="sapp:SAC06_03050"/>
<feature type="domain" description="GHMP kinase N-terminal" evidence="6">
    <location>
        <begin position="84"/>
        <end position="146"/>
    </location>
</feature>
<keyword evidence="2" id="KW-0808">Transferase</keyword>
<dbReference type="Pfam" id="PF00288">
    <property type="entry name" value="GHMP_kinases_N"/>
    <property type="match status" value="1"/>
</dbReference>
<evidence type="ECO:0000259" key="6">
    <source>
        <dbReference type="Pfam" id="PF00288"/>
    </source>
</evidence>
<dbReference type="GO" id="GO:0008652">
    <property type="term" value="P:amino acid biosynthetic process"/>
    <property type="evidence" value="ECO:0007669"/>
    <property type="project" value="UniProtKB-KW"/>
</dbReference>
<evidence type="ECO:0000256" key="1">
    <source>
        <dbReference type="ARBA" id="ARBA00022605"/>
    </source>
</evidence>